<evidence type="ECO:0000256" key="3">
    <source>
        <dbReference type="ARBA" id="ARBA00004922"/>
    </source>
</evidence>
<keyword evidence="12 23" id="KW-0472">Membrane</keyword>
<keyword evidence="9" id="KW-0735">Signal-anchor</keyword>
<evidence type="ECO:0000256" key="18">
    <source>
        <dbReference type="ARBA" id="ARBA00036481"/>
    </source>
</evidence>
<keyword evidence="13" id="KW-0325">Glycoprotein</keyword>
<comment type="function">
    <text evidence="22">Protein O-fucosyltransferase that specifically catalyzes O-fucosylation of serine or threonine residues in EMI domains of target proteins. Attaches fucose through an O-glycosidic linkage. O-fucosylation of EMI domain-containing proteins may be required for facilitating protein folding and secretion.</text>
</comment>
<keyword evidence="27" id="KW-1185">Reference proteome</keyword>
<evidence type="ECO:0000256" key="15">
    <source>
        <dbReference type="ARBA" id="ARBA00029329"/>
    </source>
</evidence>
<dbReference type="EC" id="2.4.1.-" evidence="23"/>
<comment type="catalytic activity">
    <reaction evidence="18">
        <text>an N-acetyl-alpha-neuraminyl-(2-&gt;3)-beta-D-galactosyl-(1-&gt;4)-N-acetyl-beta-D-glucosaminyl derivative + GDP-beta-L-fucose = an alpha-Neu5Ac-(2-&gt;3)-beta-D-Gal-(1-&gt;4)-[alpha-L-Fuc-(1-&gt;3)]-beta-D-GlcNAc derivative + GDP + H(+)</text>
        <dbReference type="Rhea" id="RHEA:56076"/>
        <dbReference type="ChEBI" id="CHEBI:15378"/>
        <dbReference type="ChEBI" id="CHEBI:57273"/>
        <dbReference type="ChEBI" id="CHEBI:58189"/>
        <dbReference type="ChEBI" id="CHEBI:136545"/>
        <dbReference type="ChEBI" id="CHEBI:139509"/>
    </reaction>
    <physiologicalReaction direction="left-to-right" evidence="18">
        <dbReference type="Rhea" id="RHEA:56077"/>
    </physiologicalReaction>
</comment>
<protein>
    <recommendedName>
        <fullName evidence="23">Fucosyltransferase</fullName>
        <ecNumber evidence="23">2.4.1.-</ecNumber>
    </recommendedName>
</protein>
<comment type="catalytic activity">
    <reaction evidence="16">
        <text>an alpha-Neu5Ac-(2-&gt;3)-beta-D-Gal-(1-&gt;4)-beta-D-GlcNAc6S derivative + GDP-beta-L-fucose = an alpha-Neu5Ac-(2-&gt;3)-beta-D-Gal-(1-&gt;4)-[alpha-L-Fuc-(1-&gt;3)]-beta-D-GlcNAc6S derivative + GDP + H(+)</text>
        <dbReference type="Rhea" id="RHEA:62004"/>
        <dbReference type="ChEBI" id="CHEBI:15378"/>
        <dbReference type="ChEBI" id="CHEBI:57273"/>
        <dbReference type="ChEBI" id="CHEBI:58189"/>
        <dbReference type="ChEBI" id="CHEBI:145344"/>
        <dbReference type="ChEBI" id="CHEBI:145345"/>
    </reaction>
    <physiologicalReaction direction="left-to-right" evidence="16">
        <dbReference type="Rhea" id="RHEA:62005"/>
    </physiologicalReaction>
</comment>
<comment type="catalytic activity">
    <reaction evidence="15">
        <text>a beta-D-galactosyl-(1-&gt;4)-N-acetyl-beta-D-glucosaminyl derivative + GDP-beta-L-fucose = a beta-D-galactosyl-(1-&gt;4)-[alpha-L-fucosyl-(1-&gt;3)]-N-acetyl-beta-D-glucosaminyl derivative + GDP + H(+)</text>
        <dbReference type="Rhea" id="RHEA:14257"/>
        <dbReference type="ChEBI" id="CHEBI:15378"/>
        <dbReference type="ChEBI" id="CHEBI:57273"/>
        <dbReference type="ChEBI" id="CHEBI:58189"/>
        <dbReference type="ChEBI" id="CHEBI:133507"/>
        <dbReference type="ChEBI" id="CHEBI:137941"/>
        <dbReference type="EC" id="2.4.1.152"/>
    </reaction>
    <physiologicalReaction direction="left-to-right" evidence="15">
        <dbReference type="Rhea" id="RHEA:14258"/>
    </physiologicalReaction>
</comment>
<dbReference type="GO" id="GO:0046922">
    <property type="term" value="F:peptide-O-fucosyltransferase activity"/>
    <property type="evidence" value="ECO:0007669"/>
    <property type="project" value="UniProtKB-EC"/>
</dbReference>
<dbReference type="SUPFAM" id="SSF53756">
    <property type="entry name" value="UDP-Glycosyltransferase/glycogen phosphorylase"/>
    <property type="match status" value="1"/>
</dbReference>
<keyword evidence="11 23" id="KW-0333">Golgi apparatus</keyword>
<keyword evidence="14" id="KW-0395">Inflammatory response</keyword>
<evidence type="ECO:0000256" key="2">
    <source>
        <dbReference type="ARBA" id="ARBA00004648"/>
    </source>
</evidence>
<dbReference type="InterPro" id="IPR038577">
    <property type="entry name" value="GT10-like_C_sf"/>
</dbReference>
<dbReference type="GO" id="GO:0006954">
    <property type="term" value="P:inflammatory response"/>
    <property type="evidence" value="ECO:0007669"/>
    <property type="project" value="UniProtKB-KW"/>
</dbReference>
<dbReference type="GO" id="GO:0017083">
    <property type="term" value="F:4-galactosyl-N-acetylglucosaminide 3-alpha-L-fucosyltransferase activity"/>
    <property type="evidence" value="ECO:0007669"/>
    <property type="project" value="UniProtKB-EC"/>
</dbReference>
<evidence type="ECO:0000313" key="26">
    <source>
        <dbReference type="Ensembl" id="ENSSFAP00005001597.1"/>
    </source>
</evidence>
<keyword evidence="10 23" id="KW-1133">Transmembrane helix</keyword>
<dbReference type="UniPathway" id="UPA00378"/>
<dbReference type="GO" id="GO:0005789">
    <property type="term" value="C:endoplasmic reticulum membrane"/>
    <property type="evidence" value="ECO:0007669"/>
    <property type="project" value="UniProtKB-SubCell"/>
</dbReference>
<evidence type="ECO:0000256" key="12">
    <source>
        <dbReference type="ARBA" id="ARBA00023136"/>
    </source>
</evidence>
<evidence type="ECO:0000256" key="11">
    <source>
        <dbReference type="ARBA" id="ARBA00023034"/>
    </source>
</evidence>
<dbReference type="PANTHER" id="PTHR11929">
    <property type="entry name" value="ALPHA- 1,3 -FUCOSYLTRANSFERASE"/>
    <property type="match status" value="1"/>
</dbReference>
<evidence type="ECO:0000256" key="14">
    <source>
        <dbReference type="ARBA" id="ARBA00023198"/>
    </source>
</evidence>
<comment type="catalytic activity">
    <reaction evidence="20">
        <text>L-threonyl-[protein] + GDP-beta-L-fucose = 3-O-(alpha-L-fucosyl)-L-threonyl-[protein] + GDP + H(+)</text>
        <dbReference type="Rhea" id="RHEA:70491"/>
        <dbReference type="Rhea" id="RHEA-COMP:11060"/>
        <dbReference type="Rhea" id="RHEA-COMP:17915"/>
        <dbReference type="ChEBI" id="CHEBI:15378"/>
        <dbReference type="ChEBI" id="CHEBI:30013"/>
        <dbReference type="ChEBI" id="CHEBI:57273"/>
        <dbReference type="ChEBI" id="CHEBI:58189"/>
        <dbReference type="ChEBI" id="CHEBI:189631"/>
        <dbReference type="EC" id="2.4.1.221"/>
    </reaction>
    <physiologicalReaction direction="left-to-right" evidence="20">
        <dbReference type="Rhea" id="RHEA:70492"/>
    </physiologicalReaction>
</comment>
<evidence type="ECO:0000256" key="4">
    <source>
        <dbReference type="ARBA" id="ARBA00008919"/>
    </source>
</evidence>
<keyword evidence="8" id="KW-0256">Endoplasmic reticulum</keyword>
<evidence type="ECO:0000256" key="13">
    <source>
        <dbReference type="ARBA" id="ARBA00023180"/>
    </source>
</evidence>
<evidence type="ECO:0000256" key="17">
    <source>
        <dbReference type="ARBA" id="ARBA00036234"/>
    </source>
</evidence>
<evidence type="ECO:0000256" key="20">
    <source>
        <dbReference type="ARBA" id="ARBA00047273"/>
    </source>
</evidence>
<dbReference type="GO" id="GO:0000139">
    <property type="term" value="C:Golgi membrane"/>
    <property type="evidence" value="ECO:0007669"/>
    <property type="project" value="UniProtKB-SubCell"/>
</dbReference>
<dbReference type="FunFam" id="3.40.50.11660:FF:000002">
    <property type="entry name" value="Alpha-(1,3)-fucosyltransferase"/>
    <property type="match status" value="1"/>
</dbReference>
<evidence type="ECO:0000256" key="1">
    <source>
        <dbReference type="ARBA" id="ARBA00004323"/>
    </source>
</evidence>
<evidence type="ECO:0000256" key="21">
    <source>
        <dbReference type="ARBA" id="ARBA00048647"/>
    </source>
</evidence>
<evidence type="ECO:0000313" key="27">
    <source>
        <dbReference type="Proteomes" id="UP000472267"/>
    </source>
</evidence>
<sequence>MSPLLCANNSVCVCVCVCVCVYLSLIKNSAFKGIYSLVGLAAVNFLLLPGICLLDLSDVSNAEPSVPVSEDNNAEILLLVWHNMEKKPRDCWESFRISGCTITGDRSMYNKADAVVMRHRLVNVAETSPLPPEPRPPAQKWIWFEMESPSHAFRLWKYEGIYNLTLNFREDADIFVTLGYLIPNVLLHKIPQTRFAYRLNSSWNPRPGFVAWVVSHWEDHLERVHFYKLLKEYIKIDLFGRAGNRTLPKGKYNVVKMLRRYRFYLAFENSQHTDYITEKLWNAVRGGAIPVVLGPSRKNYERFLPPEAFIHVDDFPTVQELALYLLKVKDSPALIQMVLEFKDFHKKTGSEIAEMIDNVLHDHGIDINDCRGQGYDNGANMLGKIMGVQAQILKKNNLATYSPLPPTHKILLVCMLQSQVQRYRNLLAALIACTHL</sequence>
<evidence type="ECO:0000259" key="24">
    <source>
        <dbReference type="Pfam" id="PF00852"/>
    </source>
</evidence>
<reference evidence="26" key="2">
    <citation type="submission" date="2025-08" db="UniProtKB">
        <authorList>
            <consortium name="Ensembl"/>
        </authorList>
    </citation>
    <scope>IDENTIFICATION</scope>
</reference>
<evidence type="ECO:0000259" key="25">
    <source>
        <dbReference type="Pfam" id="PF17039"/>
    </source>
</evidence>
<reference evidence="26" key="3">
    <citation type="submission" date="2025-09" db="UniProtKB">
        <authorList>
            <consortium name="Ensembl"/>
        </authorList>
    </citation>
    <scope>IDENTIFICATION</scope>
</reference>
<evidence type="ECO:0000256" key="7">
    <source>
        <dbReference type="ARBA" id="ARBA00022692"/>
    </source>
</evidence>
<comment type="subcellular location">
    <subcellularLocation>
        <location evidence="2">Endoplasmic reticulum membrane</location>
        <topology evidence="2">Single-pass type II membrane protein</topology>
    </subcellularLocation>
    <subcellularLocation>
        <location evidence="1">Golgi apparatus membrane</location>
        <topology evidence="1">Single-pass type II membrane protein</topology>
    </subcellularLocation>
    <subcellularLocation>
        <location evidence="23">Golgi apparatus</location>
        <location evidence="23">Golgi stack membrane</location>
        <topology evidence="23">Single-pass type II membrane protein</topology>
    </subcellularLocation>
</comment>
<dbReference type="Gene3D" id="3.40.50.11660">
    <property type="entry name" value="Glycosyl transferase family 10, C-terminal domain"/>
    <property type="match status" value="1"/>
</dbReference>
<reference evidence="26" key="1">
    <citation type="submission" date="2019-06" db="EMBL/GenBank/DDBJ databases">
        <authorList>
            <consortium name="Wellcome Sanger Institute Data Sharing"/>
        </authorList>
    </citation>
    <scope>NUCLEOTIDE SEQUENCE [LARGE SCALE GENOMIC DNA]</scope>
</reference>
<dbReference type="InterPro" id="IPR001503">
    <property type="entry name" value="Glyco_trans_10"/>
</dbReference>
<dbReference type="Proteomes" id="UP000472267">
    <property type="component" value="Chromosome 14"/>
</dbReference>
<evidence type="ECO:0000256" key="5">
    <source>
        <dbReference type="ARBA" id="ARBA00022676"/>
    </source>
</evidence>
<evidence type="ECO:0000256" key="19">
    <source>
        <dbReference type="ARBA" id="ARBA00046186"/>
    </source>
</evidence>
<dbReference type="InterPro" id="IPR031481">
    <property type="entry name" value="Glyco_tran_10_N"/>
</dbReference>
<dbReference type="Pfam" id="PF00852">
    <property type="entry name" value="Glyco_transf_10"/>
    <property type="match status" value="1"/>
</dbReference>
<feature type="transmembrane region" description="Helical" evidence="23">
    <location>
        <begin position="6"/>
        <end position="25"/>
    </location>
</feature>
<dbReference type="AlphaFoldDB" id="A0A672F7Q1"/>
<dbReference type="PANTHER" id="PTHR11929:SF132">
    <property type="entry name" value="ALPHA-(1,3)-FUCOSYLTRANSFERASE 4"/>
    <property type="match status" value="1"/>
</dbReference>
<comment type="catalytic activity">
    <reaction evidence="17">
        <text>an alpha-Neu5Ac-(2-&gt;3)-beta-D-Gal-(1-&gt;4)-beta-D-GlcNAc-(1-&gt;3)-beta-D-Gal-(1-&gt;4)-beta-D-GlcNAc derivative + GDP-beta-L-fucose = an alpha-Neu5Ac-(2-&gt;3)-beta-D-Gal-(1-&gt;4)-beta-D-GlcNAc-(1-&gt;3)-beta-D-Gal-(1-&gt;4)-[alpha-L-Fuc-(1-&gt;3)]-beta-D-GlcNAc derivative + GDP + H(+)</text>
        <dbReference type="Rhea" id="RHEA:68044"/>
        <dbReference type="ChEBI" id="CHEBI:15378"/>
        <dbReference type="ChEBI" id="CHEBI:57273"/>
        <dbReference type="ChEBI" id="CHEBI:58189"/>
        <dbReference type="ChEBI" id="CHEBI:145343"/>
        <dbReference type="ChEBI" id="CHEBI:176900"/>
    </reaction>
    <physiologicalReaction direction="left-to-right" evidence="17">
        <dbReference type="Rhea" id="RHEA:68045"/>
    </physiologicalReaction>
</comment>
<organism evidence="26 27">
    <name type="scientific">Salarias fasciatus</name>
    <name type="common">Jewelled blenny</name>
    <name type="synonym">Blennius fasciatus</name>
    <dbReference type="NCBI Taxonomy" id="181472"/>
    <lineage>
        <taxon>Eukaryota</taxon>
        <taxon>Metazoa</taxon>
        <taxon>Chordata</taxon>
        <taxon>Craniata</taxon>
        <taxon>Vertebrata</taxon>
        <taxon>Euteleostomi</taxon>
        <taxon>Actinopterygii</taxon>
        <taxon>Neopterygii</taxon>
        <taxon>Teleostei</taxon>
        <taxon>Neoteleostei</taxon>
        <taxon>Acanthomorphata</taxon>
        <taxon>Ovalentaria</taxon>
        <taxon>Blenniimorphae</taxon>
        <taxon>Blenniiformes</taxon>
        <taxon>Blennioidei</taxon>
        <taxon>Blenniidae</taxon>
        <taxon>Salariinae</taxon>
        <taxon>Salarias</taxon>
    </lineage>
</organism>
<comment type="catalytic activity">
    <reaction evidence="21">
        <text>L-seryl-[protein] + GDP-beta-L-fucose = 3-O-(alpha-L-fucosyl)-L-seryl-[protein] + GDP + H(+)</text>
        <dbReference type="Rhea" id="RHEA:63644"/>
        <dbReference type="Rhea" id="RHEA-COMP:9863"/>
        <dbReference type="Rhea" id="RHEA-COMP:17914"/>
        <dbReference type="ChEBI" id="CHEBI:15378"/>
        <dbReference type="ChEBI" id="CHEBI:29999"/>
        <dbReference type="ChEBI" id="CHEBI:57273"/>
        <dbReference type="ChEBI" id="CHEBI:58189"/>
        <dbReference type="ChEBI" id="CHEBI:189632"/>
        <dbReference type="EC" id="2.4.1.221"/>
    </reaction>
    <physiologicalReaction direction="left-to-right" evidence="21">
        <dbReference type="Rhea" id="RHEA:63645"/>
    </physiologicalReaction>
</comment>
<dbReference type="InterPro" id="IPR055270">
    <property type="entry name" value="Glyco_tran_10_C"/>
</dbReference>
<evidence type="ECO:0000256" key="16">
    <source>
        <dbReference type="ARBA" id="ARBA00035849"/>
    </source>
</evidence>
<keyword evidence="5 23" id="KW-0328">Glycosyltransferase</keyword>
<feature type="transmembrane region" description="Helical" evidence="23">
    <location>
        <begin position="37"/>
        <end position="56"/>
    </location>
</feature>
<name>A0A672F7Q1_SALFA</name>
<comment type="pathway">
    <text evidence="3">Protein modification; protein glycosylation.</text>
</comment>
<evidence type="ECO:0000256" key="8">
    <source>
        <dbReference type="ARBA" id="ARBA00022824"/>
    </source>
</evidence>
<evidence type="ECO:0000256" key="10">
    <source>
        <dbReference type="ARBA" id="ARBA00022989"/>
    </source>
</evidence>
<comment type="function">
    <text evidence="19">Catalyzes alpha(1-&gt;3) linkage of fucosyl moiety transferred from GDP-beta-L-fucose to N-acetyl glucosamine (GlcNAc) within type 2 lactosamine (LacNAc, Gal-beta(1-&gt;4)GlcNAc) glycan attached to N- or O-linked glycoproteins. Robustly fucosylates nonsialylated distal LacNAc unit of the polylactosamine chain to form Lewis X antigen (CD15), a glycan determinant known to mediate important cellular functions in development and immunity. Fucosylates with lower efficiency sialylated LacNAc acceptors to form sialyl Lewis X and 6-sulfo sialyl Lewis X determinants that serve as recognition epitopes for C-type lectins. Together with FUT7 contributes to SELE, SELL and SELP selectin ligand biosynthesis and selectin-dependent lymphocyte homing, leukocyte migration and blood leukocyte homeostasis. In a cell type specific manner, may also fucosylate the internal LacNAc unit of the polylactosamine chain to form VIM-2 antigen that serves as recognition epitope for SELE.</text>
</comment>
<evidence type="ECO:0000256" key="6">
    <source>
        <dbReference type="ARBA" id="ARBA00022679"/>
    </source>
</evidence>
<keyword evidence="7 23" id="KW-0812">Transmembrane</keyword>
<accession>A0A672F7Q1</accession>
<proteinExistence type="inferred from homology"/>
<dbReference type="InParanoid" id="A0A672F7Q1"/>
<dbReference type="GO" id="GO:0032580">
    <property type="term" value="C:Golgi cisterna membrane"/>
    <property type="evidence" value="ECO:0007669"/>
    <property type="project" value="UniProtKB-SubCell"/>
</dbReference>
<feature type="domain" description="Fucosyltransferase N-terminal" evidence="25">
    <location>
        <begin position="76"/>
        <end position="177"/>
    </location>
</feature>
<dbReference type="Pfam" id="PF17039">
    <property type="entry name" value="Glyco_tran_10_N"/>
    <property type="match status" value="1"/>
</dbReference>
<comment type="similarity">
    <text evidence="4 23">Belongs to the glycosyltransferase 10 family.</text>
</comment>
<keyword evidence="6 23" id="KW-0808">Transferase</keyword>
<evidence type="ECO:0000256" key="9">
    <source>
        <dbReference type="ARBA" id="ARBA00022968"/>
    </source>
</evidence>
<comment type="caution">
    <text evidence="23">Lacks conserved residue(s) required for the propagation of feature annotation.</text>
</comment>
<evidence type="ECO:0000256" key="23">
    <source>
        <dbReference type="RuleBase" id="RU003832"/>
    </source>
</evidence>
<feature type="domain" description="Fucosyltransferase C-terminal" evidence="24">
    <location>
        <begin position="206"/>
        <end position="343"/>
    </location>
</feature>
<evidence type="ECO:0000256" key="22">
    <source>
        <dbReference type="ARBA" id="ARBA00058658"/>
    </source>
</evidence>
<dbReference type="Ensembl" id="ENSSFAT00005001700.1">
    <property type="protein sequence ID" value="ENSSFAP00005001597.1"/>
    <property type="gene ID" value="ENSSFAG00005001129.1"/>
</dbReference>